<evidence type="ECO:0000256" key="8">
    <source>
        <dbReference type="SAM" id="Phobius"/>
    </source>
</evidence>
<evidence type="ECO:0000313" key="11">
    <source>
        <dbReference type="Proteomes" id="UP000265768"/>
    </source>
</evidence>
<feature type="transmembrane region" description="Helical" evidence="8">
    <location>
        <begin position="24"/>
        <end position="52"/>
    </location>
</feature>
<dbReference type="RefSeq" id="WP_119931264.1">
    <property type="nucleotide sequence ID" value="NZ_QZEY01000024.1"/>
</dbReference>
<keyword evidence="6 8" id="KW-0472">Membrane</keyword>
<evidence type="ECO:0000256" key="4">
    <source>
        <dbReference type="ARBA" id="ARBA00022692"/>
    </source>
</evidence>
<evidence type="ECO:0000256" key="2">
    <source>
        <dbReference type="ARBA" id="ARBA00010992"/>
    </source>
</evidence>
<proteinExistence type="inferred from homology"/>
<dbReference type="SUPFAM" id="SSF103473">
    <property type="entry name" value="MFS general substrate transporter"/>
    <property type="match status" value="1"/>
</dbReference>
<feature type="transmembrane region" description="Helical" evidence="8">
    <location>
        <begin position="64"/>
        <end position="81"/>
    </location>
</feature>
<dbReference type="InterPro" id="IPR036259">
    <property type="entry name" value="MFS_trans_sf"/>
</dbReference>
<reference evidence="10 11" key="1">
    <citation type="submission" date="2018-09" db="EMBL/GenBank/DDBJ databases">
        <title>YIM 75507 draft genome.</title>
        <authorList>
            <person name="Tang S."/>
            <person name="Feng Y."/>
        </authorList>
    </citation>
    <scope>NUCLEOTIDE SEQUENCE [LARGE SCALE GENOMIC DNA]</scope>
    <source>
        <strain evidence="10 11">YIM 75507</strain>
    </source>
</reference>
<dbReference type="FunFam" id="1.20.1250.20:FF:000073">
    <property type="entry name" value="MFS myo-inositol transporter, putative"/>
    <property type="match status" value="1"/>
</dbReference>
<feature type="transmembrane region" description="Helical" evidence="8">
    <location>
        <begin position="151"/>
        <end position="169"/>
    </location>
</feature>
<feature type="transmembrane region" description="Helical" evidence="8">
    <location>
        <begin position="327"/>
        <end position="344"/>
    </location>
</feature>
<evidence type="ECO:0000256" key="7">
    <source>
        <dbReference type="RuleBase" id="RU003346"/>
    </source>
</evidence>
<evidence type="ECO:0000256" key="3">
    <source>
        <dbReference type="ARBA" id="ARBA00022448"/>
    </source>
</evidence>
<keyword evidence="3 7" id="KW-0813">Transport</keyword>
<dbReference type="InterPro" id="IPR005828">
    <property type="entry name" value="MFS_sugar_transport-like"/>
</dbReference>
<dbReference type="PRINTS" id="PR00171">
    <property type="entry name" value="SUGRTRNSPORT"/>
</dbReference>
<dbReference type="NCBIfam" id="TIGR00879">
    <property type="entry name" value="SP"/>
    <property type="match status" value="1"/>
</dbReference>
<dbReference type="PANTHER" id="PTHR48020">
    <property type="entry name" value="PROTON MYO-INOSITOL COTRANSPORTER"/>
    <property type="match status" value="1"/>
</dbReference>
<dbReference type="GO" id="GO:0005886">
    <property type="term" value="C:plasma membrane"/>
    <property type="evidence" value="ECO:0007669"/>
    <property type="project" value="UniProtKB-SubCell"/>
</dbReference>
<organism evidence="10 11">
    <name type="scientific">Bailinhaonella thermotolerans</name>
    <dbReference type="NCBI Taxonomy" id="1070861"/>
    <lineage>
        <taxon>Bacteria</taxon>
        <taxon>Bacillati</taxon>
        <taxon>Actinomycetota</taxon>
        <taxon>Actinomycetes</taxon>
        <taxon>Streptosporangiales</taxon>
        <taxon>Streptosporangiaceae</taxon>
        <taxon>Bailinhaonella</taxon>
    </lineage>
</organism>
<feature type="transmembrane region" description="Helical" evidence="8">
    <location>
        <begin position="93"/>
        <end position="112"/>
    </location>
</feature>
<dbReference type="GO" id="GO:0022857">
    <property type="term" value="F:transmembrane transporter activity"/>
    <property type="evidence" value="ECO:0007669"/>
    <property type="project" value="InterPro"/>
</dbReference>
<comment type="subcellular location">
    <subcellularLocation>
        <location evidence="1">Cell membrane</location>
        <topology evidence="1">Multi-pass membrane protein</topology>
    </subcellularLocation>
</comment>
<feature type="transmembrane region" description="Helical" evidence="8">
    <location>
        <begin position="356"/>
        <end position="380"/>
    </location>
</feature>
<evidence type="ECO:0000313" key="10">
    <source>
        <dbReference type="EMBL" id="RJL21731.1"/>
    </source>
</evidence>
<dbReference type="Gene3D" id="1.20.1250.20">
    <property type="entry name" value="MFS general substrate transporter like domains"/>
    <property type="match status" value="2"/>
</dbReference>
<dbReference type="EMBL" id="QZEY01000024">
    <property type="protein sequence ID" value="RJL21731.1"/>
    <property type="molecule type" value="Genomic_DNA"/>
</dbReference>
<evidence type="ECO:0000256" key="1">
    <source>
        <dbReference type="ARBA" id="ARBA00004651"/>
    </source>
</evidence>
<keyword evidence="5 8" id="KW-1133">Transmembrane helix</keyword>
<gene>
    <name evidence="10" type="ORF">D5H75_36975</name>
</gene>
<evidence type="ECO:0000256" key="6">
    <source>
        <dbReference type="ARBA" id="ARBA00023136"/>
    </source>
</evidence>
<feature type="transmembrane region" description="Helical" evidence="8">
    <location>
        <begin position="400"/>
        <end position="419"/>
    </location>
</feature>
<dbReference type="InterPro" id="IPR020846">
    <property type="entry name" value="MFS_dom"/>
</dbReference>
<dbReference type="PANTHER" id="PTHR48020:SF12">
    <property type="entry name" value="PROTON MYO-INOSITOL COTRANSPORTER"/>
    <property type="match status" value="1"/>
</dbReference>
<comment type="caution">
    <text evidence="10">The sequence shown here is derived from an EMBL/GenBank/DDBJ whole genome shotgun (WGS) entry which is preliminary data.</text>
</comment>
<dbReference type="OrthoDB" id="4008739at2"/>
<dbReference type="InterPro" id="IPR003663">
    <property type="entry name" value="Sugar/inositol_transpt"/>
</dbReference>
<dbReference type="Pfam" id="PF00083">
    <property type="entry name" value="Sugar_tr"/>
    <property type="match status" value="1"/>
</dbReference>
<feature type="transmembrane region" description="Helical" evidence="8">
    <location>
        <begin position="118"/>
        <end position="139"/>
    </location>
</feature>
<keyword evidence="11" id="KW-1185">Reference proteome</keyword>
<accession>A0A3A4AQI2</accession>
<dbReference type="PROSITE" id="PS00216">
    <property type="entry name" value="SUGAR_TRANSPORT_1"/>
    <property type="match status" value="1"/>
</dbReference>
<keyword evidence="4 8" id="KW-0812">Transmembrane</keyword>
<comment type="similarity">
    <text evidence="2 7">Belongs to the major facilitator superfamily. Sugar transporter (TC 2.A.1.1) family.</text>
</comment>
<evidence type="ECO:0000259" key="9">
    <source>
        <dbReference type="PROSITE" id="PS50850"/>
    </source>
</evidence>
<feature type="transmembrane region" description="Helical" evidence="8">
    <location>
        <begin position="181"/>
        <end position="200"/>
    </location>
</feature>
<protein>
    <submittedName>
        <fullName evidence="10">Sugar porter family MFS transporter</fullName>
    </submittedName>
</protein>
<feature type="domain" description="Major facilitator superfamily (MFS) profile" evidence="9">
    <location>
        <begin position="27"/>
        <end position="447"/>
    </location>
</feature>
<feature type="transmembrane region" description="Helical" evidence="8">
    <location>
        <begin position="260"/>
        <end position="283"/>
    </location>
</feature>
<dbReference type="InterPro" id="IPR050814">
    <property type="entry name" value="Myo-inositol_Transporter"/>
</dbReference>
<name>A0A3A4AQI2_9ACTN</name>
<dbReference type="AlphaFoldDB" id="A0A3A4AQI2"/>
<dbReference type="Proteomes" id="UP000265768">
    <property type="component" value="Unassembled WGS sequence"/>
</dbReference>
<feature type="transmembrane region" description="Helical" evidence="8">
    <location>
        <begin position="298"/>
        <end position="315"/>
    </location>
</feature>
<feature type="transmembrane region" description="Helical" evidence="8">
    <location>
        <begin position="425"/>
        <end position="443"/>
    </location>
</feature>
<evidence type="ECO:0000256" key="5">
    <source>
        <dbReference type="ARBA" id="ARBA00022989"/>
    </source>
</evidence>
<sequence length="462" mass="49485">MAQAFSGRPVTHHEDEERPHRRKVYFWAAVGALGGFLFGYDTGVVSGALLFIKHDFHLGAFEQGLVVSILLLTAMAGALIAGRTADRVGRRPLLIGVAVVFTLGLLAASLAPNYVTLLVARAVLGLGVGGASAIVPVYLSEIAPARIRGALVSANQLLITIGIVVSYVVDLVFAGTENWRAMFAVGIVVSALMLIGLFFVPETPVWLQRNGREDQARRVLCEVVPADRVDGVLRSYRTSGDQGGGKVSWRRLLRSSARPALVIGLALAAFQQFAGINTIIYYAPTIMEDTGLNASNSIVYSVIIGSINVVMTLVAMPLTDKAGRRRLLIISLTGMTISLIPLGLTFTKLHGSGASTIALVCILVYIASFAIGLGPVFWLLNSEIYPPSVRGEAASLATMVNWLSNFIVGQAFLPVAAAIGQGPTFWIFAVIALLALLFVIKFVPETKGRSFEEIDRALQRRL</sequence>
<dbReference type="PROSITE" id="PS00217">
    <property type="entry name" value="SUGAR_TRANSPORT_2"/>
    <property type="match status" value="1"/>
</dbReference>
<dbReference type="InterPro" id="IPR005829">
    <property type="entry name" value="Sugar_transporter_CS"/>
</dbReference>
<dbReference type="PROSITE" id="PS50850">
    <property type="entry name" value="MFS"/>
    <property type="match status" value="1"/>
</dbReference>